<proteinExistence type="predicted"/>
<reference evidence="5" key="2">
    <citation type="submission" date="2017-05" db="UniProtKB">
        <authorList>
            <consortium name="EnsemblMetazoa"/>
        </authorList>
    </citation>
    <scope>IDENTIFICATION</scope>
</reference>
<dbReference type="Pfam" id="PF00023">
    <property type="entry name" value="Ank"/>
    <property type="match status" value="1"/>
</dbReference>
<dbReference type="InParanoid" id="A0A1X7UR68"/>
<dbReference type="eggNOG" id="KOG0502">
    <property type="taxonomic scope" value="Eukaryota"/>
</dbReference>
<evidence type="ECO:0000313" key="5">
    <source>
        <dbReference type="EnsemblMetazoa" id="Aqu2.1.30268_001"/>
    </source>
</evidence>
<feature type="repeat" description="ANK" evidence="3">
    <location>
        <begin position="1096"/>
        <end position="1128"/>
    </location>
</feature>
<dbReference type="EnsemblMetazoa" id="XM_019997236.1">
    <property type="protein sequence ID" value="XP_019852795.1"/>
    <property type="gene ID" value="LOC109582504"/>
</dbReference>
<feature type="coiled-coil region" evidence="4">
    <location>
        <begin position="385"/>
        <end position="412"/>
    </location>
</feature>
<sequence length="1205" mass="136585">MIDLSQWRTSVGAWNCCLLLPRSCCESNSKSSSSSCACDTFASCDFILPLLCVSLLLFISGNVEPNPGPTITDKPGKDDLIHLLRSSEFTAGTWEQFVCCLPKMNQEILADMKHGLEEEEAHSIVVQNFLDNNPHVTWRVVIDALHDSHETAIAHQIEMKTSEVNMKGVWTIVQDVLTRHYSALSDTVEHCIDKVAGELYSKELISRAVRNSPEYRTIHDEFVAGMKLKRDLLSLEKHCQNFLDSFIAVGGPVQLAANLLGTNWKEEVEKSQNVSISLATKNEDSSNKEPKILKKIVLNSKCEVSRGLWSLQKQFISLLKDIRKYYDECGSYKVIDVARWMSEYFRKTGFVHLQTIDDLFDAIQPHYDFLNIEVIQDLSEEFVLSERLQSAIEKYENELTKFEESVEIQDMKAQIEKVSLPIEGGNSRILIRLTGRWRSKTVENLRQLVKYLFEKNSKHFKLIDIDEGSVIVVFFVPSSVTQSIIDHISNKITFLHHLGVFKIFVDDKIIFDVEEDINFSFEESLFNVIKLINSGKEYEKIVFLLIGLKVNVNYQNTKGETALLVASEHGLINIFMALVLNGADTIVQLPNENHIGLNYLACTALSKHMHTTLGEDRVNILKNSTSVFELFDIAIKKRRIVWYLYKPFILLVAAKLEERFQNLNNDFEELCSKFVAITSNNKVLLSKMRDSFDFCIDTESNFLEQLQPYYSCFNVKIFIKSGAVIDNHDFQNLVESYSSKLTKFKDTTTLAELAVATEKETVQNLSLHKGFSILKIIFGKNWGSIFLSVFLKFVSLPSLSTAAHSLNFLKVSAHNHNSFVCYFLVPHSQMQAIFDIEQELLEGNFDIDGVFIDDTPIVIINKDKISAMSILDAREENPRIQLIERRNHLEDDHGHTTKEDQLLENIKQGKINAIKHLLDHGKCNTNYRNDKGETFLMVAVRSGQYEIFQILLDKTSDINSQNQQGNTALIIACEEEQHKMIELLLDNNANLNIRNNVGMTALMCACLYGLYLVVELLLDKDPQLDIQNEEEMTALIACCSANHCEVAELLLSKNPNVNIQNGDGASALMFASFNGDIKTTDLLLSKDPDLNLQNNDGQTSLMIACDKGHHSVVEHLLRNDPGIDIQDNEGMTALMLACMGGHYKVVELLLMYNPTISIIDDEGWTALEHAIDSGHNSIAELLVPDFNKSMLDINYETVFYPEQDF</sequence>
<feature type="repeat" description="ANK" evidence="3">
    <location>
        <begin position="964"/>
        <end position="996"/>
    </location>
</feature>
<dbReference type="InterPro" id="IPR002110">
    <property type="entry name" value="Ankyrin_rpt"/>
</dbReference>
<name>A0A1X7UR68_AMPQE</name>
<organism evidence="5">
    <name type="scientific">Amphimedon queenslandica</name>
    <name type="common">Sponge</name>
    <dbReference type="NCBI Taxonomy" id="400682"/>
    <lineage>
        <taxon>Eukaryota</taxon>
        <taxon>Metazoa</taxon>
        <taxon>Porifera</taxon>
        <taxon>Demospongiae</taxon>
        <taxon>Heteroscleromorpha</taxon>
        <taxon>Haplosclerida</taxon>
        <taxon>Niphatidae</taxon>
        <taxon>Amphimedon</taxon>
    </lineage>
</organism>
<feature type="repeat" description="ANK" evidence="3">
    <location>
        <begin position="931"/>
        <end position="963"/>
    </location>
</feature>
<dbReference type="Pfam" id="PF12796">
    <property type="entry name" value="Ank_2"/>
    <property type="match status" value="2"/>
</dbReference>
<dbReference type="PROSITE" id="PS50297">
    <property type="entry name" value="ANK_REP_REGION"/>
    <property type="match status" value="5"/>
</dbReference>
<evidence type="ECO:0008006" key="7">
    <source>
        <dbReference type="Google" id="ProtNLM"/>
    </source>
</evidence>
<dbReference type="PANTHER" id="PTHR24173:SF74">
    <property type="entry name" value="ANKYRIN REPEAT DOMAIN-CONTAINING PROTEIN 16"/>
    <property type="match status" value="1"/>
</dbReference>
<dbReference type="KEGG" id="aqu:109582504"/>
<feature type="repeat" description="ANK" evidence="3">
    <location>
        <begin position="1129"/>
        <end position="1161"/>
    </location>
</feature>
<evidence type="ECO:0000313" key="6">
    <source>
        <dbReference type="Proteomes" id="UP000007879"/>
    </source>
</evidence>
<accession>A0A1X7UR68</accession>
<dbReference type="InterPro" id="IPR036770">
    <property type="entry name" value="Ankyrin_rpt-contain_sf"/>
</dbReference>
<dbReference type="Proteomes" id="UP000007879">
    <property type="component" value="Unassembled WGS sequence"/>
</dbReference>
<keyword evidence="1" id="KW-0677">Repeat</keyword>
<dbReference type="SMART" id="SM00248">
    <property type="entry name" value="ANK"/>
    <property type="match status" value="10"/>
</dbReference>
<dbReference type="Gene3D" id="1.25.40.20">
    <property type="entry name" value="Ankyrin repeat-containing domain"/>
    <property type="match status" value="3"/>
</dbReference>
<reference evidence="6" key="1">
    <citation type="journal article" date="2010" name="Nature">
        <title>The Amphimedon queenslandica genome and the evolution of animal complexity.</title>
        <authorList>
            <person name="Srivastava M."/>
            <person name="Simakov O."/>
            <person name="Chapman J."/>
            <person name="Fahey B."/>
            <person name="Gauthier M.E."/>
            <person name="Mitros T."/>
            <person name="Richards G.S."/>
            <person name="Conaco C."/>
            <person name="Dacre M."/>
            <person name="Hellsten U."/>
            <person name="Larroux C."/>
            <person name="Putnam N.H."/>
            <person name="Stanke M."/>
            <person name="Adamska M."/>
            <person name="Darling A."/>
            <person name="Degnan S.M."/>
            <person name="Oakley T.H."/>
            <person name="Plachetzki D.C."/>
            <person name="Zhai Y."/>
            <person name="Adamski M."/>
            <person name="Calcino A."/>
            <person name="Cummins S.F."/>
            <person name="Goodstein D.M."/>
            <person name="Harris C."/>
            <person name="Jackson D.J."/>
            <person name="Leys S.P."/>
            <person name="Shu S."/>
            <person name="Woodcroft B.J."/>
            <person name="Vervoort M."/>
            <person name="Kosik K.S."/>
            <person name="Manning G."/>
            <person name="Degnan B.M."/>
            <person name="Rokhsar D.S."/>
        </authorList>
    </citation>
    <scope>NUCLEOTIDE SEQUENCE [LARGE SCALE GENOMIC DNA]</scope>
</reference>
<evidence type="ECO:0000256" key="2">
    <source>
        <dbReference type="ARBA" id="ARBA00023043"/>
    </source>
</evidence>
<dbReference type="AlphaFoldDB" id="A0A1X7UR68"/>
<keyword evidence="2 3" id="KW-0040">ANK repeat</keyword>
<dbReference type="PANTHER" id="PTHR24173">
    <property type="entry name" value="ANKYRIN REPEAT CONTAINING"/>
    <property type="match status" value="1"/>
</dbReference>
<protein>
    <recommendedName>
        <fullName evidence="7">Death domain-containing protein</fullName>
    </recommendedName>
</protein>
<evidence type="ECO:0000256" key="4">
    <source>
        <dbReference type="SAM" id="Coils"/>
    </source>
</evidence>
<keyword evidence="4" id="KW-0175">Coiled coil</keyword>
<dbReference type="SUPFAM" id="SSF48403">
    <property type="entry name" value="Ankyrin repeat"/>
    <property type="match status" value="2"/>
</dbReference>
<dbReference type="EnsemblMetazoa" id="Aqu2.1.30268_001">
    <property type="protein sequence ID" value="Aqu2.1.30268_001"/>
    <property type="gene ID" value="Aqu2.1.30268"/>
</dbReference>
<keyword evidence="6" id="KW-1185">Reference proteome</keyword>
<dbReference type="PROSITE" id="PS50088">
    <property type="entry name" value="ANK_REPEAT"/>
    <property type="match status" value="5"/>
</dbReference>
<evidence type="ECO:0000256" key="1">
    <source>
        <dbReference type="ARBA" id="ARBA00022737"/>
    </source>
</evidence>
<gene>
    <name evidence="5" type="primary">109582504</name>
</gene>
<evidence type="ECO:0000256" key="3">
    <source>
        <dbReference type="PROSITE-ProRule" id="PRU00023"/>
    </source>
</evidence>
<dbReference type="OrthoDB" id="21416at2759"/>
<feature type="repeat" description="ANK" evidence="3">
    <location>
        <begin position="1063"/>
        <end position="1095"/>
    </location>
</feature>